<feature type="compositionally biased region" description="Basic and acidic residues" evidence="1">
    <location>
        <begin position="199"/>
        <end position="209"/>
    </location>
</feature>
<evidence type="ECO:0000313" key="4">
    <source>
        <dbReference type="Proteomes" id="UP000738349"/>
    </source>
</evidence>
<reference evidence="3" key="1">
    <citation type="journal article" date="2021" name="Nat. Commun.">
        <title>Genetic determinants of endophytism in the Arabidopsis root mycobiome.</title>
        <authorList>
            <person name="Mesny F."/>
            <person name="Miyauchi S."/>
            <person name="Thiergart T."/>
            <person name="Pickel B."/>
            <person name="Atanasova L."/>
            <person name="Karlsson M."/>
            <person name="Huettel B."/>
            <person name="Barry K.W."/>
            <person name="Haridas S."/>
            <person name="Chen C."/>
            <person name="Bauer D."/>
            <person name="Andreopoulos W."/>
            <person name="Pangilinan J."/>
            <person name="LaButti K."/>
            <person name="Riley R."/>
            <person name="Lipzen A."/>
            <person name="Clum A."/>
            <person name="Drula E."/>
            <person name="Henrissat B."/>
            <person name="Kohler A."/>
            <person name="Grigoriev I.V."/>
            <person name="Martin F.M."/>
            <person name="Hacquard S."/>
        </authorList>
    </citation>
    <scope>NUCLEOTIDE SEQUENCE</scope>
    <source>
        <strain evidence="3">MPI-CAGE-AT-0147</strain>
    </source>
</reference>
<feature type="compositionally biased region" description="Acidic residues" evidence="1">
    <location>
        <begin position="140"/>
        <end position="150"/>
    </location>
</feature>
<dbReference type="GO" id="GO:0006950">
    <property type="term" value="P:response to stress"/>
    <property type="evidence" value="ECO:0007669"/>
    <property type="project" value="UniProtKB-ARBA"/>
</dbReference>
<feature type="compositionally biased region" description="Basic and acidic residues" evidence="1">
    <location>
        <begin position="16"/>
        <end position="41"/>
    </location>
</feature>
<evidence type="ECO:0000259" key="2">
    <source>
        <dbReference type="SMART" id="SM00731"/>
    </source>
</evidence>
<feature type="compositionally biased region" description="Low complexity" evidence="1">
    <location>
        <begin position="424"/>
        <end position="433"/>
    </location>
</feature>
<gene>
    <name evidence="3" type="ORF">EDB81DRAFT_847212</name>
</gene>
<feature type="compositionally biased region" description="Basic residues" evidence="1">
    <location>
        <begin position="127"/>
        <end position="136"/>
    </location>
</feature>
<accession>A0A9P9IKP0</accession>
<comment type="caution">
    <text evidence="3">The sequence shown here is derived from an EMBL/GenBank/DDBJ whole genome shotgun (WGS) entry which is preliminary data.</text>
</comment>
<dbReference type="Proteomes" id="UP000738349">
    <property type="component" value="Unassembled WGS sequence"/>
</dbReference>
<dbReference type="InterPro" id="IPR036910">
    <property type="entry name" value="HMG_box_dom_sf"/>
</dbReference>
<protein>
    <submittedName>
        <fullName evidence="3">SprT-like family-domain-containing protein</fullName>
    </submittedName>
</protein>
<keyword evidence="4" id="KW-1185">Reference proteome</keyword>
<name>A0A9P9IKP0_9HYPO</name>
<feature type="compositionally biased region" description="Basic and acidic residues" evidence="1">
    <location>
        <begin position="349"/>
        <end position="366"/>
    </location>
</feature>
<dbReference type="Pfam" id="PF10263">
    <property type="entry name" value="SprT-like"/>
    <property type="match status" value="1"/>
</dbReference>
<dbReference type="InterPro" id="IPR035240">
    <property type="entry name" value="SprT_Zn_ribbon"/>
</dbReference>
<feature type="domain" description="SprT-like" evidence="2">
    <location>
        <begin position="460"/>
        <end position="629"/>
    </location>
</feature>
<dbReference type="Gene3D" id="1.10.30.10">
    <property type="entry name" value="High mobility group box domain"/>
    <property type="match status" value="1"/>
</dbReference>
<evidence type="ECO:0000313" key="3">
    <source>
        <dbReference type="EMBL" id="KAH7122869.1"/>
    </source>
</evidence>
<dbReference type="PANTHER" id="PTHR23099">
    <property type="entry name" value="TRANSCRIPTIONAL REGULATOR"/>
    <property type="match status" value="1"/>
</dbReference>
<feature type="compositionally biased region" description="Basic residues" evidence="1">
    <location>
        <begin position="96"/>
        <end position="106"/>
    </location>
</feature>
<dbReference type="SUPFAM" id="SSF47095">
    <property type="entry name" value="HMG-box"/>
    <property type="match status" value="1"/>
</dbReference>
<dbReference type="OrthoDB" id="20772at2759"/>
<dbReference type="CDD" id="cd00084">
    <property type="entry name" value="HMG-box_SF"/>
    <property type="match status" value="1"/>
</dbReference>
<organism evidence="3 4">
    <name type="scientific">Dactylonectria macrodidyma</name>
    <dbReference type="NCBI Taxonomy" id="307937"/>
    <lineage>
        <taxon>Eukaryota</taxon>
        <taxon>Fungi</taxon>
        <taxon>Dikarya</taxon>
        <taxon>Ascomycota</taxon>
        <taxon>Pezizomycotina</taxon>
        <taxon>Sordariomycetes</taxon>
        <taxon>Hypocreomycetidae</taxon>
        <taxon>Hypocreales</taxon>
        <taxon>Nectriaceae</taxon>
        <taxon>Dactylonectria</taxon>
    </lineage>
</organism>
<dbReference type="AlphaFoldDB" id="A0A9P9IKP0"/>
<feature type="region of interest" description="Disordered" evidence="1">
    <location>
        <begin position="1"/>
        <end position="403"/>
    </location>
</feature>
<dbReference type="GO" id="GO:0005634">
    <property type="term" value="C:nucleus"/>
    <property type="evidence" value="ECO:0007669"/>
    <property type="project" value="TreeGrafter"/>
</dbReference>
<proteinExistence type="predicted"/>
<dbReference type="SMART" id="SM00731">
    <property type="entry name" value="SprT"/>
    <property type="match status" value="1"/>
</dbReference>
<dbReference type="InterPro" id="IPR006640">
    <property type="entry name" value="SprT-like_domain"/>
</dbReference>
<dbReference type="Pfam" id="PF17283">
    <property type="entry name" value="Zn_ribbon_SprT"/>
    <property type="match status" value="1"/>
</dbReference>
<dbReference type="EMBL" id="JAGMUV010000023">
    <property type="protein sequence ID" value="KAH7122869.1"/>
    <property type="molecule type" value="Genomic_DNA"/>
</dbReference>
<dbReference type="PANTHER" id="PTHR23099:SF0">
    <property type="entry name" value="GERM CELL NUCLEAR ACIDIC PROTEIN"/>
    <property type="match status" value="1"/>
</dbReference>
<evidence type="ECO:0000256" key="1">
    <source>
        <dbReference type="SAM" id="MobiDB-lite"/>
    </source>
</evidence>
<feature type="compositionally biased region" description="Basic and acidic residues" evidence="1">
    <location>
        <begin position="317"/>
        <end position="328"/>
    </location>
</feature>
<sequence>MARLAEFCPSSDDDLPDLKTLLRESSTRATREADPKPKNEAKPLATKAASKSGTRRVRRLGESSQGSSNPLFQKWTSEAPESPLVCEGTKATEPRRRARQVPKVKTTKSSLSNSDAESEEDDEPPLRVRRIQRRRPQIIDDQDDQDEDADQVSCSDHETLLSRVRNLQRTRSSAMPEIKLDVKPPDSTTVTKGASKASKMAEDLDKSETETLVENGEAEDPSIYQTAEEESSEVSSAFNSDTDESPFRSQRKLATKSTLGKGRNASKAKKNATSMKNIPALDPMNLGRREITTGLGGEILPSGREPGARTTSRARITSREYKKDERSKTSKTKSTANDLADSLSKLRLHLQDFSDEESKTTKRDDFTTPPSTPPRASKAQGLKSPTKRNKIPETPHGPSMDAFWSQDLVNDWNDQHSPRKLILPPAAKSPSKASPKKAPKAESKKAFGARKHALAESFLGELDREITKGQIAELAESTGGVKLVWSKTLNTTAGRASWRRETIRTRQADGTQVSVQYKHHASIELAEKVIDDDHRLLNVLAHEFCHLANFMVSGITNNPHGREFKIWAAQCSRVFANRGIEVTTKHSYDIDFKYVWECEACTMEFKRHSKSIDPQRHRCGSCKGMLRQTKPVPRKGGKTTSQYQVFFKEQMAIVREENPGTPQKEVMKLIAAKWAKQGGPSKAGKDSKATVDNMVEKMVDLTLKEEV</sequence>
<feature type="compositionally biased region" description="Polar residues" evidence="1">
    <location>
        <begin position="62"/>
        <end position="76"/>
    </location>
</feature>
<feature type="region of interest" description="Disordered" evidence="1">
    <location>
        <begin position="415"/>
        <end position="447"/>
    </location>
</feature>